<dbReference type="GO" id="GO:0004519">
    <property type="term" value="F:endonuclease activity"/>
    <property type="evidence" value="ECO:0007669"/>
    <property type="project" value="UniProtKB-KW"/>
</dbReference>
<keyword evidence="5" id="KW-0255">Endonuclease</keyword>
<dbReference type="Proteomes" id="UP001551675">
    <property type="component" value="Unassembled WGS sequence"/>
</dbReference>
<dbReference type="Pfam" id="PF01420">
    <property type="entry name" value="Methylase_S"/>
    <property type="match status" value="1"/>
</dbReference>
<evidence type="ECO:0000313" key="6">
    <source>
        <dbReference type="Proteomes" id="UP001551675"/>
    </source>
</evidence>
<keyword evidence="3" id="KW-0238">DNA-binding</keyword>
<keyword evidence="5" id="KW-0378">Hydrolase</keyword>
<gene>
    <name evidence="5" type="ORF">AB0I59_40880</name>
</gene>
<dbReference type="EC" id="3.1.21.-" evidence="5"/>
<dbReference type="SUPFAM" id="SSF116734">
    <property type="entry name" value="DNA methylase specificity domain"/>
    <property type="match status" value="2"/>
</dbReference>
<keyword evidence="5" id="KW-0540">Nuclease</keyword>
<proteinExistence type="inferred from homology"/>
<dbReference type="EMBL" id="JBFALK010000039">
    <property type="protein sequence ID" value="MEV0974983.1"/>
    <property type="molecule type" value="Genomic_DNA"/>
</dbReference>
<reference evidence="5 6" key="1">
    <citation type="submission" date="2024-06" db="EMBL/GenBank/DDBJ databases">
        <title>The Natural Products Discovery Center: Release of the First 8490 Sequenced Strains for Exploring Actinobacteria Biosynthetic Diversity.</title>
        <authorList>
            <person name="Kalkreuter E."/>
            <person name="Kautsar S.A."/>
            <person name="Yang D."/>
            <person name="Bader C.D."/>
            <person name="Teijaro C.N."/>
            <person name="Fluegel L."/>
            <person name="Davis C.M."/>
            <person name="Simpson J.R."/>
            <person name="Lauterbach L."/>
            <person name="Steele A.D."/>
            <person name="Gui C."/>
            <person name="Meng S."/>
            <person name="Li G."/>
            <person name="Viehrig K."/>
            <person name="Ye F."/>
            <person name="Su P."/>
            <person name="Kiefer A.F."/>
            <person name="Nichols A."/>
            <person name="Cepeda A.J."/>
            <person name="Yan W."/>
            <person name="Fan B."/>
            <person name="Jiang Y."/>
            <person name="Adhikari A."/>
            <person name="Zheng C.-J."/>
            <person name="Schuster L."/>
            <person name="Cowan T.M."/>
            <person name="Smanski M.J."/>
            <person name="Chevrette M.G."/>
            <person name="De Carvalho L.P.S."/>
            <person name="Shen B."/>
        </authorList>
    </citation>
    <scope>NUCLEOTIDE SEQUENCE [LARGE SCALE GENOMIC DNA]</scope>
    <source>
        <strain evidence="5 6">NPDC050100</strain>
    </source>
</reference>
<dbReference type="Gene3D" id="1.10.287.1120">
    <property type="entry name" value="Bipartite methylase S protein"/>
    <property type="match status" value="1"/>
</dbReference>
<evidence type="ECO:0000259" key="4">
    <source>
        <dbReference type="Pfam" id="PF01420"/>
    </source>
</evidence>
<keyword evidence="2" id="KW-0680">Restriction system</keyword>
<comment type="similarity">
    <text evidence="1">Belongs to the type-I restriction system S methylase family.</text>
</comment>
<dbReference type="PANTHER" id="PTHR30408">
    <property type="entry name" value="TYPE-1 RESTRICTION ENZYME ECOKI SPECIFICITY PROTEIN"/>
    <property type="match status" value="1"/>
</dbReference>
<protein>
    <submittedName>
        <fullName evidence="5">Restriction endonuclease subunit S</fullName>
        <ecNumber evidence="5">3.1.21.-</ecNumber>
    </submittedName>
</protein>
<comment type="caution">
    <text evidence="5">The sequence shown here is derived from an EMBL/GenBank/DDBJ whole genome shotgun (WGS) entry which is preliminary data.</text>
</comment>
<dbReference type="GO" id="GO:0016787">
    <property type="term" value="F:hydrolase activity"/>
    <property type="evidence" value="ECO:0007669"/>
    <property type="project" value="UniProtKB-KW"/>
</dbReference>
<dbReference type="InterPro" id="IPR052021">
    <property type="entry name" value="Type-I_RS_S_subunit"/>
</dbReference>
<dbReference type="Gene3D" id="3.90.220.20">
    <property type="entry name" value="DNA methylase specificity domains"/>
    <property type="match status" value="2"/>
</dbReference>
<evidence type="ECO:0000256" key="3">
    <source>
        <dbReference type="ARBA" id="ARBA00023125"/>
    </source>
</evidence>
<evidence type="ECO:0000313" key="5">
    <source>
        <dbReference type="EMBL" id="MEV0974983.1"/>
    </source>
</evidence>
<sequence length="430" mass="47330">MRKGDWGSATLGDLCSDVTSGATPQSGNSRYYREGAGTLFAKIEDLTAANGSYLDETTLRVTKAALRESALKVYPPGTILISMYGTVGLVKIARYSISANQALAALIPPFKCHEKFLYHYLNWSRGDWGKYKAQTTQANINGAIVKRRVINLPTANEQRRIAEILDTLDQAISSLRLSANKYAQIRLAHVRDLMAEGLRVLQSFEASELGSLESRGRGPWVLAPLGRALIKIEAGNSPSVEDTPAGPGEWGVLKVSAIGRNGFRPEENKVARDRSLQIKELCVRSGDLLITRANTAELVGMACIVDETPPGLMLCDKTLRLRVDDDFSSREYVHLILAIAEVRRQIEIAATGTSGSMKNISQASIRRLMIPWSDRERMDHVVRIDAGYAAQVNALMRKARHLTLLKQGLMEDLLTGRVRVAEAETVLENL</sequence>
<name>A0ABV3GTL0_MICGL</name>
<dbReference type="RefSeq" id="WP_358142210.1">
    <property type="nucleotide sequence ID" value="NZ_JBFALK010000039.1"/>
</dbReference>
<dbReference type="InterPro" id="IPR000055">
    <property type="entry name" value="Restrct_endonuc_typeI_TRD"/>
</dbReference>
<keyword evidence="6" id="KW-1185">Reference proteome</keyword>
<dbReference type="PANTHER" id="PTHR30408:SF12">
    <property type="entry name" value="TYPE I RESTRICTION ENZYME MJAVIII SPECIFICITY SUBUNIT"/>
    <property type="match status" value="1"/>
</dbReference>
<accession>A0ABV3GTL0</accession>
<organism evidence="5 6">
    <name type="scientific">Microtetraspora glauca</name>
    <dbReference type="NCBI Taxonomy" id="1996"/>
    <lineage>
        <taxon>Bacteria</taxon>
        <taxon>Bacillati</taxon>
        <taxon>Actinomycetota</taxon>
        <taxon>Actinomycetes</taxon>
        <taxon>Streptosporangiales</taxon>
        <taxon>Streptosporangiaceae</taxon>
        <taxon>Microtetraspora</taxon>
    </lineage>
</organism>
<feature type="domain" description="Type I restriction modification DNA specificity" evidence="4">
    <location>
        <begin position="5"/>
        <end position="172"/>
    </location>
</feature>
<evidence type="ECO:0000256" key="1">
    <source>
        <dbReference type="ARBA" id="ARBA00010923"/>
    </source>
</evidence>
<evidence type="ECO:0000256" key="2">
    <source>
        <dbReference type="ARBA" id="ARBA00022747"/>
    </source>
</evidence>
<dbReference type="InterPro" id="IPR044946">
    <property type="entry name" value="Restrct_endonuc_typeI_TRD_sf"/>
</dbReference>